<comment type="caution">
    <text evidence="1">The sequence shown here is derived from an EMBL/GenBank/DDBJ whole genome shotgun (WGS) entry which is preliminary data.</text>
</comment>
<reference evidence="1 2" key="1">
    <citation type="journal article" date="2017" name="Gigascience">
        <title>Genome sequence of the small brown planthopper, Laodelphax striatellus.</title>
        <authorList>
            <person name="Zhu J."/>
            <person name="Jiang F."/>
            <person name="Wang X."/>
            <person name="Yang P."/>
            <person name="Bao Y."/>
            <person name="Zhao W."/>
            <person name="Wang W."/>
            <person name="Lu H."/>
            <person name="Wang Q."/>
            <person name="Cui N."/>
            <person name="Li J."/>
            <person name="Chen X."/>
            <person name="Luo L."/>
            <person name="Yu J."/>
            <person name="Kang L."/>
            <person name="Cui F."/>
        </authorList>
    </citation>
    <scope>NUCLEOTIDE SEQUENCE [LARGE SCALE GENOMIC DNA]</scope>
    <source>
        <strain evidence="1">Lst14</strain>
    </source>
</reference>
<proteinExistence type="predicted"/>
<keyword evidence="2" id="KW-1185">Reference proteome</keyword>
<gene>
    <name evidence="1" type="ORF">LSTR_LSTR017144</name>
</gene>
<evidence type="ECO:0000313" key="2">
    <source>
        <dbReference type="Proteomes" id="UP000291343"/>
    </source>
</evidence>
<organism evidence="1 2">
    <name type="scientific">Laodelphax striatellus</name>
    <name type="common">Small brown planthopper</name>
    <name type="synonym">Delphax striatella</name>
    <dbReference type="NCBI Taxonomy" id="195883"/>
    <lineage>
        <taxon>Eukaryota</taxon>
        <taxon>Metazoa</taxon>
        <taxon>Ecdysozoa</taxon>
        <taxon>Arthropoda</taxon>
        <taxon>Hexapoda</taxon>
        <taxon>Insecta</taxon>
        <taxon>Pterygota</taxon>
        <taxon>Neoptera</taxon>
        <taxon>Paraneoptera</taxon>
        <taxon>Hemiptera</taxon>
        <taxon>Auchenorrhyncha</taxon>
        <taxon>Fulgoroidea</taxon>
        <taxon>Delphacidae</taxon>
        <taxon>Criomorphinae</taxon>
        <taxon>Laodelphax</taxon>
    </lineage>
</organism>
<accession>A0A482XKM2</accession>
<dbReference type="EMBL" id="QKKF02006444">
    <property type="protein sequence ID" value="RZF46342.1"/>
    <property type="molecule type" value="Genomic_DNA"/>
</dbReference>
<dbReference type="AlphaFoldDB" id="A0A482XKM2"/>
<sequence length="143" mass="16058">MKCSRKAKISKHGKVLKRLKSRKLQPARDMADLGAAVIDNRTDPLRMRTTIPLLSGGQIQNVANLYLVLVLLGVLIHSHALNFQPPSTHRTVVTMKITRLSIIHVLHVNFTKFSQLYNKEFPISNTNLFASAARTESEFSIVL</sequence>
<dbReference type="InParanoid" id="A0A482XKM2"/>
<name>A0A482XKM2_LAOST</name>
<evidence type="ECO:0000313" key="1">
    <source>
        <dbReference type="EMBL" id="RZF46342.1"/>
    </source>
</evidence>
<dbReference type="Proteomes" id="UP000291343">
    <property type="component" value="Unassembled WGS sequence"/>
</dbReference>
<protein>
    <submittedName>
        <fullName evidence="1">Uncharacterized protein</fullName>
    </submittedName>
</protein>